<proteinExistence type="predicted"/>
<protein>
    <submittedName>
        <fullName evidence="1">PD-(D/E)XK nuclease family transposase</fullName>
    </submittedName>
</protein>
<name>A0A949NBN4_9FIRM</name>
<sequence>MKKTRTISENYEALKAVMPQRIREEFDQIEAGKRLPELYYDLPFKKAFHPDLHPDRVTKIFQLIFHQELVALGSLNTAPPKVSIYSKNTILDQLALMSDEGIFDMEMQRKAQEFITERMDVYVSDLIMLQYSVEKGNKKSEMSFPDIPTTYAVVFMKESPSRFQSNPKFIHYRKNETDTGVQLSDLSKVVYIELDKCLNQILEHRCPPELEELGCFLAFLADVNGDRFTIKGDGPNRNMYQEIQDELRDMAKNKKELMSMLTEKYEADIRFSELNQARKEGMQEGIREGMQKGIRAFVSLCRKSDKTQDETILEIKREFPLTSDEAKEAVRNYW</sequence>
<keyword evidence="2" id="KW-1185">Reference proteome</keyword>
<organism evidence="1 2">
    <name type="scientific">Diplocloster agilis</name>
    <dbReference type="NCBI Taxonomy" id="2850323"/>
    <lineage>
        <taxon>Bacteria</taxon>
        <taxon>Bacillati</taxon>
        <taxon>Bacillota</taxon>
        <taxon>Clostridia</taxon>
        <taxon>Lachnospirales</taxon>
        <taxon>Lachnospiraceae</taxon>
        <taxon>Diplocloster</taxon>
    </lineage>
</organism>
<dbReference type="EMBL" id="JAHQCW010000025">
    <property type="protein sequence ID" value="MBU9737777.1"/>
    <property type="molecule type" value="Genomic_DNA"/>
</dbReference>
<evidence type="ECO:0000313" key="1">
    <source>
        <dbReference type="EMBL" id="MBU9737777.1"/>
    </source>
</evidence>
<evidence type="ECO:0000313" key="2">
    <source>
        <dbReference type="Proteomes" id="UP000712157"/>
    </source>
</evidence>
<gene>
    <name evidence="1" type="ORF">KTH89_14620</name>
</gene>
<dbReference type="Proteomes" id="UP000712157">
    <property type="component" value="Unassembled WGS sequence"/>
</dbReference>
<dbReference type="Pfam" id="PF12784">
    <property type="entry name" value="PDDEXK_2"/>
    <property type="match status" value="1"/>
</dbReference>
<comment type="caution">
    <text evidence="1">The sequence shown here is derived from an EMBL/GenBank/DDBJ whole genome shotgun (WGS) entry which is preliminary data.</text>
</comment>
<reference evidence="1" key="1">
    <citation type="submission" date="2021-06" db="EMBL/GenBank/DDBJ databases">
        <title>Description of novel taxa of the family Lachnospiraceae.</title>
        <authorList>
            <person name="Chaplin A.V."/>
            <person name="Sokolova S.R."/>
            <person name="Pikina A.P."/>
            <person name="Korzhanova M."/>
            <person name="Belova V."/>
            <person name="Korostin D."/>
            <person name="Efimov B.A."/>
        </authorList>
    </citation>
    <scope>NUCLEOTIDE SEQUENCE</scope>
    <source>
        <strain evidence="1">ASD5720</strain>
    </source>
</reference>
<accession>A0A949NBN4</accession>
<dbReference type="RefSeq" id="WP_238722199.1">
    <property type="nucleotide sequence ID" value="NZ_JAHQCW010000025.1"/>
</dbReference>
<dbReference type="AlphaFoldDB" id="A0A949NBN4"/>